<proteinExistence type="predicted"/>
<gene>
    <name evidence="2" type="ORF">NRP21_01115</name>
</gene>
<accession>A0ABT1WXT1</accession>
<evidence type="ECO:0000313" key="3">
    <source>
        <dbReference type="Proteomes" id="UP001524642"/>
    </source>
</evidence>
<reference evidence="2 3" key="1">
    <citation type="submission" date="2022-06" db="EMBL/GenBank/DDBJ databases">
        <title>Roseomonas CN29.</title>
        <authorList>
            <person name="Cheng Y."/>
            <person name="He X."/>
        </authorList>
    </citation>
    <scope>NUCLEOTIDE SEQUENCE [LARGE SCALE GENOMIC DNA]</scope>
    <source>
        <strain evidence="2 3">CN29</strain>
    </source>
</reference>
<dbReference type="Proteomes" id="UP001524642">
    <property type="component" value="Unassembled WGS sequence"/>
</dbReference>
<dbReference type="RefSeq" id="WP_257714326.1">
    <property type="nucleotide sequence ID" value="NZ_JANJOU010000001.1"/>
</dbReference>
<sequence>MNPIHTTSRRRALAALLALGSLGACDELRRPVTARPAPPGLLPPDQEAGRAAIAALARDMQGANVGLRDQPVRVARAAALLEWLAVDLANNPRWAPVPANARAGIGQARDEMRGALGADPLGDSPRLAAALATAARALAAGNRGAAVAALPTALFPRGGEAALARLSDPGPLPQGEIAAAALAEAVRSLDETSGWSSDFDTPVPPDRGGLGPIPFGI</sequence>
<name>A0ABT1WXT1_9PROT</name>
<feature type="region of interest" description="Disordered" evidence="1">
    <location>
        <begin position="193"/>
        <end position="217"/>
    </location>
</feature>
<protein>
    <submittedName>
        <fullName evidence="2">Uncharacterized protein</fullName>
    </submittedName>
</protein>
<organism evidence="2 3">
    <name type="scientific">Roseomonas populi</name>
    <dbReference type="NCBI Taxonomy" id="3121582"/>
    <lineage>
        <taxon>Bacteria</taxon>
        <taxon>Pseudomonadati</taxon>
        <taxon>Pseudomonadota</taxon>
        <taxon>Alphaproteobacteria</taxon>
        <taxon>Acetobacterales</taxon>
        <taxon>Roseomonadaceae</taxon>
        <taxon>Roseomonas</taxon>
    </lineage>
</organism>
<comment type="caution">
    <text evidence="2">The sequence shown here is derived from an EMBL/GenBank/DDBJ whole genome shotgun (WGS) entry which is preliminary data.</text>
</comment>
<evidence type="ECO:0000313" key="2">
    <source>
        <dbReference type="EMBL" id="MCR0980645.1"/>
    </source>
</evidence>
<keyword evidence="3" id="KW-1185">Reference proteome</keyword>
<evidence type="ECO:0000256" key="1">
    <source>
        <dbReference type="SAM" id="MobiDB-lite"/>
    </source>
</evidence>
<dbReference type="EMBL" id="JANJOU010000001">
    <property type="protein sequence ID" value="MCR0980645.1"/>
    <property type="molecule type" value="Genomic_DNA"/>
</dbReference>